<evidence type="ECO:0000313" key="3">
    <source>
        <dbReference type="EMBL" id="KQE03578.1"/>
    </source>
</evidence>
<name>A0AAN6AJ97_ACIBA</name>
<feature type="compositionally biased region" description="Low complexity" evidence="1">
    <location>
        <begin position="70"/>
        <end position="83"/>
    </location>
</feature>
<evidence type="ECO:0000256" key="2">
    <source>
        <dbReference type="SAM" id="SignalP"/>
    </source>
</evidence>
<feature type="signal peptide" evidence="2">
    <location>
        <begin position="1"/>
        <end position="34"/>
    </location>
</feature>
<feature type="region of interest" description="Disordered" evidence="1">
    <location>
        <begin position="70"/>
        <end position="99"/>
    </location>
</feature>
<dbReference type="EMBL" id="LLGC01000179">
    <property type="protein sequence ID" value="KQE03578.1"/>
    <property type="molecule type" value="Genomic_DNA"/>
</dbReference>
<gene>
    <name evidence="3" type="ORF">APD33_13260</name>
</gene>
<evidence type="ECO:0008006" key="5">
    <source>
        <dbReference type="Google" id="ProtNLM"/>
    </source>
</evidence>
<organism evidence="3 4">
    <name type="scientific">Acinetobacter baumannii</name>
    <dbReference type="NCBI Taxonomy" id="470"/>
    <lineage>
        <taxon>Bacteria</taxon>
        <taxon>Pseudomonadati</taxon>
        <taxon>Pseudomonadota</taxon>
        <taxon>Gammaproteobacteria</taxon>
        <taxon>Moraxellales</taxon>
        <taxon>Moraxellaceae</taxon>
        <taxon>Acinetobacter</taxon>
        <taxon>Acinetobacter calcoaceticus/baumannii complex</taxon>
    </lineage>
</organism>
<sequence>MRKIQGKHKSALLVVAAAILTAASIATFAPSAHAAVSARASVSSARSVSVSRPSAIRSISTTPVRTSYKPTVSKPVVTKPTTPARTSYVSSSAAKKKRSTGPEYEYYAWGDCAPYSNLNFRGWKCLDRD</sequence>
<dbReference type="AlphaFoldDB" id="A0AAN6AJ97"/>
<reference evidence="3 4" key="1">
    <citation type="submission" date="2015-10" db="EMBL/GenBank/DDBJ databases">
        <title>The utility of whole genome sequencing in characterizing Acinetobacter epidemiology and analyzing hospital outbreaks.</title>
        <authorList>
            <person name="Ozer E.A."/>
            <person name="Fitzpatrick M.A."/>
            <person name="Hauser A.R."/>
        </authorList>
    </citation>
    <scope>NUCLEOTIDE SEQUENCE [LARGE SCALE GENOMIC DNA]</scope>
    <source>
        <strain evidence="3 4">ABBL072</strain>
    </source>
</reference>
<feature type="compositionally biased region" description="Polar residues" evidence="1">
    <location>
        <begin position="84"/>
        <end position="93"/>
    </location>
</feature>
<dbReference type="RefSeq" id="WP_001226839.1">
    <property type="nucleotide sequence ID" value="NZ_CAJHHT010000013.1"/>
</dbReference>
<accession>A0AAN6AJ97</accession>
<protein>
    <recommendedName>
        <fullName evidence="5">DNA ligase (ATP)</fullName>
    </recommendedName>
</protein>
<comment type="caution">
    <text evidence="3">The sequence shown here is derived from an EMBL/GenBank/DDBJ whole genome shotgun (WGS) entry which is preliminary data.</text>
</comment>
<feature type="chain" id="PRO_5042906333" description="DNA ligase (ATP)" evidence="2">
    <location>
        <begin position="35"/>
        <end position="129"/>
    </location>
</feature>
<proteinExistence type="predicted"/>
<keyword evidence="2" id="KW-0732">Signal</keyword>
<dbReference type="Proteomes" id="UP000051449">
    <property type="component" value="Unassembled WGS sequence"/>
</dbReference>
<evidence type="ECO:0000256" key="1">
    <source>
        <dbReference type="SAM" id="MobiDB-lite"/>
    </source>
</evidence>
<evidence type="ECO:0000313" key="4">
    <source>
        <dbReference type="Proteomes" id="UP000051449"/>
    </source>
</evidence>